<organism evidence="3 4">
    <name type="scientific">Fusarium gaditjirri</name>
    <dbReference type="NCBI Taxonomy" id="282569"/>
    <lineage>
        <taxon>Eukaryota</taxon>
        <taxon>Fungi</taxon>
        <taxon>Dikarya</taxon>
        <taxon>Ascomycota</taxon>
        <taxon>Pezizomycotina</taxon>
        <taxon>Sordariomycetes</taxon>
        <taxon>Hypocreomycetidae</taxon>
        <taxon>Hypocreales</taxon>
        <taxon>Nectriaceae</taxon>
        <taxon>Fusarium</taxon>
        <taxon>Fusarium nisikadoi species complex</taxon>
    </lineage>
</organism>
<keyword evidence="4" id="KW-1185">Reference proteome</keyword>
<keyword evidence="2" id="KW-0472">Membrane</keyword>
<evidence type="ECO:0000256" key="2">
    <source>
        <dbReference type="SAM" id="Phobius"/>
    </source>
</evidence>
<name>A0A8H4T0D3_9HYPO</name>
<reference evidence="3" key="1">
    <citation type="journal article" date="2020" name="BMC Genomics">
        <title>Correction to: Identification and distribution of gene clusters required for synthesis of sphingolipid metabolism inhibitors in diverse species of the filamentous fungus Fusarium.</title>
        <authorList>
            <person name="Kim H.S."/>
            <person name="Lohmar J.M."/>
            <person name="Busman M."/>
            <person name="Brown D.W."/>
            <person name="Naumann T.A."/>
            <person name="Divon H.H."/>
            <person name="Lysoe E."/>
            <person name="Uhlig S."/>
            <person name="Proctor R.H."/>
        </authorList>
    </citation>
    <scope>NUCLEOTIDE SEQUENCE</scope>
    <source>
        <strain evidence="3">NRRL 45417</strain>
    </source>
</reference>
<protein>
    <submittedName>
        <fullName evidence="3">Uncharacterized protein</fullName>
    </submittedName>
</protein>
<dbReference type="OrthoDB" id="73875at2759"/>
<accession>A0A8H4T0D3</accession>
<comment type="caution">
    <text evidence="3">The sequence shown here is derived from an EMBL/GenBank/DDBJ whole genome shotgun (WGS) entry which is preliminary data.</text>
</comment>
<keyword evidence="2" id="KW-0812">Transmembrane</keyword>
<evidence type="ECO:0000313" key="4">
    <source>
        <dbReference type="Proteomes" id="UP000604273"/>
    </source>
</evidence>
<gene>
    <name evidence="3" type="ORF">FGADI_9152</name>
</gene>
<feature type="region of interest" description="Disordered" evidence="1">
    <location>
        <begin position="60"/>
        <end position="83"/>
    </location>
</feature>
<dbReference type="Proteomes" id="UP000604273">
    <property type="component" value="Unassembled WGS sequence"/>
</dbReference>
<evidence type="ECO:0000313" key="3">
    <source>
        <dbReference type="EMBL" id="KAF4949078.1"/>
    </source>
</evidence>
<keyword evidence="2" id="KW-1133">Transmembrane helix</keyword>
<sequence>MRFFLDIKRGLRQTTINIGNLLGSAFTMASAITASLPGLSIPLAGISGLARMIRTLTSTVQRQRRRRDRHSDFRGQSSCSRGKRKISDIVSPVDGDFRHAQIDLPKRMLVGGADNPPSGSLVMIQALLWQMAKLFKGFYVVIRDDLPISKCTHPHNAWDDRTGRCVDILSWWPKLASGRVGGDLVMEKVWNKLDMPPLDSS</sequence>
<evidence type="ECO:0000256" key="1">
    <source>
        <dbReference type="SAM" id="MobiDB-lite"/>
    </source>
</evidence>
<proteinExistence type="predicted"/>
<reference evidence="3" key="2">
    <citation type="submission" date="2020-05" db="EMBL/GenBank/DDBJ databases">
        <authorList>
            <person name="Kim H.-S."/>
            <person name="Proctor R.H."/>
            <person name="Brown D.W."/>
        </authorList>
    </citation>
    <scope>NUCLEOTIDE SEQUENCE</scope>
    <source>
        <strain evidence="3">NRRL 45417</strain>
    </source>
</reference>
<dbReference type="AlphaFoldDB" id="A0A8H4T0D3"/>
<feature type="transmembrane region" description="Helical" evidence="2">
    <location>
        <begin position="21"/>
        <end position="44"/>
    </location>
</feature>
<dbReference type="EMBL" id="JABFAI010000247">
    <property type="protein sequence ID" value="KAF4949078.1"/>
    <property type="molecule type" value="Genomic_DNA"/>
</dbReference>